<name>A0A067CQB3_SAPPC</name>
<gene>
    <name evidence="3" type="ORF">SPRG_06540</name>
</gene>
<dbReference type="EMBL" id="KK583210">
    <property type="protein sequence ID" value="KDO28686.1"/>
    <property type="molecule type" value="Genomic_DNA"/>
</dbReference>
<dbReference type="AlphaFoldDB" id="A0A067CQB3"/>
<accession>A0A067CQB3</accession>
<feature type="domain" description="PDZ" evidence="2">
    <location>
        <begin position="100"/>
        <end position="168"/>
    </location>
</feature>
<sequence>MDRGDWEAALADGGHLDFMGDASSLLLRQSPSAKAPPLVPSPLSPLPSLSLDDLLPSGLPSPSVSPGLAAILPGDVNLFPTPPVATLPPPASPVVVAPQCIDLRIVKENGVLGFGVVPRRGMGGVQVSTLQPASSADRAGLRIDDCLLRIGVNDVGSMALNDVVEQLKAVRPGEAIMLRVYRPTAPPTKKPRLMAPETALKKQISERNTALRKRVQEVVIKADETVLRVTKEKDAVIARLTQEKADAAQALAALQAQMRIEARTLFDANANAEIKAQLDAAVLKVADLEDAERKRLAAKKHYLSVQGALAGKLVAELETRVVEQLQIALAGMAAARAATKSNAFHAATLPPTLTIAVELCRPAAVLQLLDVTSVYDVFGFPVLTPLRLTWPAARAHAVFGQRLVYEERTGVHLVASGPVETKFDPTTELLEMTWKWSEHSVLREIGRSIRLA</sequence>
<feature type="coiled-coil region" evidence="1">
    <location>
        <begin position="237"/>
        <end position="291"/>
    </location>
</feature>
<dbReference type="GeneID" id="24128885"/>
<dbReference type="OMA" id="LEMTWKW"/>
<dbReference type="SMART" id="SM00228">
    <property type="entry name" value="PDZ"/>
    <property type="match status" value="1"/>
</dbReference>
<protein>
    <recommendedName>
        <fullName evidence="2">PDZ domain-containing protein</fullName>
    </recommendedName>
</protein>
<dbReference type="VEuPathDB" id="FungiDB:SPRG_06540"/>
<dbReference type="Pfam" id="PF00595">
    <property type="entry name" value="PDZ"/>
    <property type="match status" value="1"/>
</dbReference>
<dbReference type="KEGG" id="spar:SPRG_06540"/>
<dbReference type="InterPro" id="IPR036034">
    <property type="entry name" value="PDZ_sf"/>
</dbReference>
<evidence type="ECO:0000256" key="1">
    <source>
        <dbReference type="SAM" id="Coils"/>
    </source>
</evidence>
<dbReference type="PROSITE" id="PS50106">
    <property type="entry name" value="PDZ"/>
    <property type="match status" value="1"/>
</dbReference>
<dbReference type="OrthoDB" id="2157866at2759"/>
<evidence type="ECO:0000259" key="2">
    <source>
        <dbReference type="PROSITE" id="PS50106"/>
    </source>
</evidence>
<keyword evidence="4" id="KW-1185">Reference proteome</keyword>
<keyword evidence="1" id="KW-0175">Coiled coil</keyword>
<organism evidence="3 4">
    <name type="scientific">Saprolegnia parasitica (strain CBS 223.65)</name>
    <dbReference type="NCBI Taxonomy" id="695850"/>
    <lineage>
        <taxon>Eukaryota</taxon>
        <taxon>Sar</taxon>
        <taxon>Stramenopiles</taxon>
        <taxon>Oomycota</taxon>
        <taxon>Saprolegniomycetes</taxon>
        <taxon>Saprolegniales</taxon>
        <taxon>Saprolegniaceae</taxon>
        <taxon>Saprolegnia</taxon>
    </lineage>
</organism>
<proteinExistence type="predicted"/>
<dbReference type="RefSeq" id="XP_012200744.1">
    <property type="nucleotide sequence ID" value="XM_012345354.1"/>
</dbReference>
<reference evidence="3 4" key="1">
    <citation type="journal article" date="2013" name="PLoS Genet.">
        <title>Distinctive expansion of potential virulence genes in the genome of the oomycete fish pathogen Saprolegnia parasitica.</title>
        <authorList>
            <person name="Jiang R.H."/>
            <person name="de Bruijn I."/>
            <person name="Haas B.J."/>
            <person name="Belmonte R."/>
            <person name="Lobach L."/>
            <person name="Christie J."/>
            <person name="van den Ackerveken G."/>
            <person name="Bottin A."/>
            <person name="Bulone V."/>
            <person name="Diaz-Moreno S.M."/>
            <person name="Dumas B."/>
            <person name="Fan L."/>
            <person name="Gaulin E."/>
            <person name="Govers F."/>
            <person name="Grenville-Briggs L.J."/>
            <person name="Horner N.R."/>
            <person name="Levin J.Z."/>
            <person name="Mammella M."/>
            <person name="Meijer H.J."/>
            <person name="Morris P."/>
            <person name="Nusbaum C."/>
            <person name="Oome S."/>
            <person name="Phillips A.J."/>
            <person name="van Rooyen D."/>
            <person name="Rzeszutek E."/>
            <person name="Saraiva M."/>
            <person name="Secombes C.J."/>
            <person name="Seidl M.F."/>
            <person name="Snel B."/>
            <person name="Stassen J.H."/>
            <person name="Sykes S."/>
            <person name="Tripathy S."/>
            <person name="van den Berg H."/>
            <person name="Vega-Arreguin J.C."/>
            <person name="Wawra S."/>
            <person name="Young S.K."/>
            <person name="Zeng Q."/>
            <person name="Dieguez-Uribeondo J."/>
            <person name="Russ C."/>
            <person name="Tyler B.M."/>
            <person name="van West P."/>
        </authorList>
    </citation>
    <scope>NUCLEOTIDE SEQUENCE [LARGE SCALE GENOMIC DNA]</scope>
    <source>
        <strain evidence="3 4">CBS 223.65</strain>
    </source>
</reference>
<dbReference type="SUPFAM" id="SSF50156">
    <property type="entry name" value="PDZ domain-like"/>
    <property type="match status" value="1"/>
</dbReference>
<dbReference type="InterPro" id="IPR001478">
    <property type="entry name" value="PDZ"/>
</dbReference>
<evidence type="ECO:0000313" key="4">
    <source>
        <dbReference type="Proteomes" id="UP000030745"/>
    </source>
</evidence>
<evidence type="ECO:0000313" key="3">
    <source>
        <dbReference type="EMBL" id="KDO28686.1"/>
    </source>
</evidence>
<dbReference type="Proteomes" id="UP000030745">
    <property type="component" value="Unassembled WGS sequence"/>
</dbReference>
<dbReference type="Gene3D" id="2.30.42.10">
    <property type="match status" value="1"/>
</dbReference>